<dbReference type="AlphaFoldDB" id="A0A0K8TK01"/>
<evidence type="ECO:0000313" key="4">
    <source>
        <dbReference type="EMBL" id="JAG65595.1"/>
    </source>
</evidence>
<proteinExistence type="inferred from homology"/>
<evidence type="ECO:0000256" key="2">
    <source>
        <dbReference type="ARBA" id="ARBA00016949"/>
    </source>
</evidence>
<accession>A0A0K8TK01</accession>
<dbReference type="Gene3D" id="3.40.30.10">
    <property type="entry name" value="Glutaredoxin"/>
    <property type="match status" value="1"/>
</dbReference>
<name>A0A0K8TK01_LYGHE</name>
<evidence type="ECO:0000256" key="1">
    <source>
        <dbReference type="ARBA" id="ARBA00008987"/>
    </source>
</evidence>
<dbReference type="InterPro" id="IPR045108">
    <property type="entry name" value="TXNDC17-like"/>
</dbReference>
<feature type="domain" description="Thioredoxin" evidence="3">
    <location>
        <begin position="14"/>
        <end position="126"/>
    </location>
</feature>
<dbReference type="InterPro" id="IPR010357">
    <property type="entry name" value="TXNDC17_dom"/>
</dbReference>
<sequence>AMSIEKHTESDFCKVTELADNLDGKGDRVFLLFMASRREDGVRWCPDCVKAEPVIDGFLEKCSLTKNAHLIVVDLEKTYLRDPTNPYYTSEKFCLRKVPTLMAWKGTTKLEEEDCMSESLLKNLFQCVL</sequence>
<dbReference type="PANTHER" id="PTHR12452">
    <property type="entry name" value="42-9-9 PROTEIN-RELATED"/>
    <property type="match status" value="1"/>
</dbReference>
<dbReference type="Pfam" id="PF06110">
    <property type="entry name" value="TXD17-like_Trx"/>
    <property type="match status" value="1"/>
</dbReference>
<reference evidence="4" key="1">
    <citation type="submission" date="2014-09" db="EMBL/GenBank/DDBJ databases">
        <authorList>
            <person name="Magalhaes I.L.F."/>
            <person name="Oliveira U."/>
            <person name="Santos F.R."/>
            <person name="Vidigal T.H.D.A."/>
            <person name="Brescovit A.D."/>
            <person name="Santos A.J."/>
        </authorList>
    </citation>
    <scope>NUCLEOTIDE SEQUENCE</scope>
</reference>
<comment type="similarity">
    <text evidence="1">Belongs to the thioredoxin family.</text>
</comment>
<dbReference type="GO" id="GO:0047134">
    <property type="term" value="F:protein-disulfide reductase [NAD(P)H] activity"/>
    <property type="evidence" value="ECO:0007669"/>
    <property type="project" value="InterPro"/>
</dbReference>
<dbReference type="PANTHER" id="PTHR12452:SF0">
    <property type="entry name" value="THIOREDOXIN DOMAIN-CONTAINING PROTEIN 17"/>
    <property type="match status" value="1"/>
</dbReference>
<organism evidence="4">
    <name type="scientific">Lygus hesperus</name>
    <name type="common">Western plant bug</name>
    <dbReference type="NCBI Taxonomy" id="30085"/>
    <lineage>
        <taxon>Eukaryota</taxon>
        <taxon>Metazoa</taxon>
        <taxon>Ecdysozoa</taxon>
        <taxon>Arthropoda</taxon>
        <taxon>Hexapoda</taxon>
        <taxon>Insecta</taxon>
        <taxon>Pterygota</taxon>
        <taxon>Neoptera</taxon>
        <taxon>Paraneoptera</taxon>
        <taxon>Hemiptera</taxon>
        <taxon>Heteroptera</taxon>
        <taxon>Panheteroptera</taxon>
        <taxon>Cimicomorpha</taxon>
        <taxon>Miridae</taxon>
        <taxon>Mirini</taxon>
        <taxon>Lygus</taxon>
    </lineage>
</organism>
<protein>
    <recommendedName>
        <fullName evidence="2">Thioredoxin domain-containing protein 17</fullName>
    </recommendedName>
</protein>
<dbReference type="GO" id="GO:0005829">
    <property type="term" value="C:cytosol"/>
    <property type="evidence" value="ECO:0007669"/>
    <property type="project" value="TreeGrafter"/>
</dbReference>
<dbReference type="EMBL" id="GBRD01000226">
    <property type="protein sequence ID" value="JAG65595.1"/>
    <property type="molecule type" value="Transcribed_RNA"/>
</dbReference>
<feature type="non-terminal residue" evidence="4">
    <location>
        <position position="1"/>
    </location>
</feature>
<dbReference type="SUPFAM" id="SSF52833">
    <property type="entry name" value="Thioredoxin-like"/>
    <property type="match status" value="1"/>
</dbReference>
<evidence type="ECO:0000259" key="3">
    <source>
        <dbReference type="Pfam" id="PF06110"/>
    </source>
</evidence>
<dbReference type="InterPro" id="IPR036249">
    <property type="entry name" value="Thioredoxin-like_sf"/>
</dbReference>